<evidence type="ECO:0000256" key="2">
    <source>
        <dbReference type="RuleBase" id="RU003749"/>
    </source>
</evidence>
<organism evidence="4 5">
    <name type="scientific">Actinomadura barringtoniae</name>
    <dbReference type="NCBI Taxonomy" id="1427535"/>
    <lineage>
        <taxon>Bacteria</taxon>
        <taxon>Bacillati</taxon>
        <taxon>Actinomycetota</taxon>
        <taxon>Actinomycetes</taxon>
        <taxon>Streptosporangiales</taxon>
        <taxon>Thermomonosporaceae</taxon>
        <taxon>Actinomadura</taxon>
    </lineage>
</organism>
<dbReference type="GO" id="GO:0043856">
    <property type="term" value="F:anti-sigma factor antagonist activity"/>
    <property type="evidence" value="ECO:0007669"/>
    <property type="project" value="InterPro"/>
</dbReference>
<feature type="domain" description="STAS" evidence="3">
    <location>
        <begin position="7"/>
        <end position="116"/>
    </location>
</feature>
<gene>
    <name evidence="4" type="ORF">J4573_34010</name>
</gene>
<dbReference type="NCBIfam" id="TIGR00377">
    <property type="entry name" value="ant_ant_sig"/>
    <property type="match status" value="1"/>
</dbReference>
<dbReference type="EMBL" id="JAGEOJ010000015">
    <property type="protein sequence ID" value="MBO2452146.1"/>
    <property type="molecule type" value="Genomic_DNA"/>
</dbReference>
<dbReference type="PANTHER" id="PTHR33495:SF2">
    <property type="entry name" value="ANTI-SIGMA FACTOR ANTAGONIST TM_1081-RELATED"/>
    <property type="match status" value="1"/>
</dbReference>
<sequence>MSVQDGLTVQVTKLAVYALVTAVGSIDFGSHRTMSDRLHDALDMTRVAVIVDLSGVDFCDSSGLNSLARGASQARARGLTLVAVGLQGRVERLFAVTHLDRALFAHPTLEDAVRWLEDGSQNPGVS</sequence>
<dbReference type="CDD" id="cd07043">
    <property type="entry name" value="STAS_anti-anti-sigma_factors"/>
    <property type="match status" value="1"/>
</dbReference>
<name>A0A939PP52_9ACTN</name>
<dbReference type="SUPFAM" id="SSF52091">
    <property type="entry name" value="SpoIIaa-like"/>
    <property type="match status" value="1"/>
</dbReference>
<evidence type="ECO:0000256" key="1">
    <source>
        <dbReference type="ARBA" id="ARBA00009013"/>
    </source>
</evidence>
<dbReference type="RefSeq" id="WP_208260035.1">
    <property type="nucleotide sequence ID" value="NZ_JAGEOJ010000015.1"/>
</dbReference>
<dbReference type="Pfam" id="PF01740">
    <property type="entry name" value="STAS"/>
    <property type="match status" value="1"/>
</dbReference>
<dbReference type="PANTHER" id="PTHR33495">
    <property type="entry name" value="ANTI-SIGMA FACTOR ANTAGONIST TM_1081-RELATED-RELATED"/>
    <property type="match status" value="1"/>
</dbReference>
<dbReference type="Gene3D" id="3.30.750.24">
    <property type="entry name" value="STAS domain"/>
    <property type="match status" value="1"/>
</dbReference>
<reference evidence="4" key="1">
    <citation type="submission" date="2021-03" db="EMBL/GenBank/DDBJ databases">
        <authorList>
            <person name="Kanchanasin P."/>
            <person name="Saeng-In P."/>
            <person name="Phongsopitanun W."/>
            <person name="Yuki M."/>
            <person name="Kudo T."/>
            <person name="Ohkuma M."/>
            <person name="Tanasupawat S."/>
        </authorList>
    </citation>
    <scope>NUCLEOTIDE SEQUENCE</scope>
    <source>
        <strain evidence="4">GKU 128</strain>
    </source>
</reference>
<evidence type="ECO:0000313" key="4">
    <source>
        <dbReference type="EMBL" id="MBO2452146.1"/>
    </source>
</evidence>
<protein>
    <recommendedName>
        <fullName evidence="2">Anti-sigma factor antagonist</fullName>
    </recommendedName>
</protein>
<evidence type="ECO:0000313" key="5">
    <source>
        <dbReference type="Proteomes" id="UP000669179"/>
    </source>
</evidence>
<dbReference type="PROSITE" id="PS50801">
    <property type="entry name" value="STAS"/>
    <property type="match status" value="1"/>
</dbReference>
<comment type="similarity">
    <text evidence="1 2">Belongs to the anti-sigma-factor antagonist family.</text>
</comment>
<accession>A0A939PP52</accession>
<dbReference type="InterPro" id="IPR036513">
    <property type="entry name" value="STAS_dom_sf"/>
</dbReference>
<keyword evidence="5" id="KW-1185">Reference proteome</keyword>
<evidence type="ECO:0000259" key="3">
    <source>
        <dbReference type="PROSITE" id="PS50801"/>
    </source>
</evidence>
<dbReference type="InterPro" id="IPR002645">
    <property type="entry name" value="STAS_dom"/>
</dbReference>
<comment type="caution">
    <text evidence="4">The sequence shown here is derived from an EMBL/GenBank/DDBJ whole genome shotgun (WGS) entry which is preliminary data.</text>
</comment>
<dbReference type="AlphaFoldDB" id="A0A939PP52"/>
<dbReference type="InterPro" id="IPR003658">
    <property type="entry name" value="Anti-sigma_ant"/>
</dbReference>
<dbReference type="Proteomes" id="UP000669179">
    <property type="component" value="Unassembled WGS sequence"/>
</dbReference>
<proteinExistence type="inferred from homology"/>